<sequence>MGKRAEVEAGVREGVTTSKAQRVKDLEREVRGLRKANQISKLASAFFAQVELDRRIKSRRPLSTSIAVLLCRWFHVPRRSVYHRPVKAAPTLQARFVAPIKAMIEANPSVGYRRVAHLLVNTGR</sequence>
<evidence type="ECO:0000313" key="1">
    <source>
        <dbReference type="EMBL" id="ALV05607.1"/>
    </source>
</evidence>
<dbReference type="Proteomes" id="UP000060699">
    <property type="component" value="Chromosome"/>
</dbReference>
<protein>
    <submittedName>
        <fullName evidence="1">Transposase</fullName>
    </submittedName>
</protein>
<dbReference type="KEGG" id="rdp:RD2015_1114"/>
<proteinExistence type="predicted"/>
<dbReference type="STRING" id="76731.RD2015_1114"/>
<name>A0A0U3LL35_9BURK</name>
<accession>A0A0U3LL35</accession>
<dbReference type="EMBL" id="CP013729">
    <property type="protein sequence ID" value="ALV05607.1"/>
    <property type="molecule type" value="Genomic_DNA"/>
</dbReference>
<gene>
    <name evidence="1" type="ORF">RD2015_1114</name>
</gene>
<evidence type="ECO:0000313" key="2">
    <source>
        <dbReference type="Proteomes" id="UP000060699"/>
    </source>
</evidence>
<keyword evidence="2" id="KW-1185">Reference proteome</keyword>
<reference evidence="1 2" key="1">
    <citation type="submission" date="2015-12" db="EMBL/GenBank/DDBJ databases">
        <title>Complete genome of Roseateles depolymerans KCTC 42856.</title>
        <authorList>
            <person name="Kim K.M."/>
        </authorList>
    </citation>
    <scope>NUCLEOTIDE SEQUENCE [LARGE SCALE GENOMIC DNA]</scope>
    <source>
        <strain evidence="1 2">KCTC 42856</strain>
    </source>
</reference>
<organism evidence="1 2">
    <name type="scientific">Roseateles depolymerans</name>
    <dbReference type="NCBI Taxonomy" id="76731"/>
    <lineage>
        <taxon>Bacteria</taxon>
        <taxon>Pseudomonadati</taxon>
        <taxon>Pseudomonadota</taxon>
        <taxon>Betaproteobacteria</taxon>
        <taxon>Burkholderiales</taxon>
        <taxon>Sphaerotilaceae</taxon>
        <taxon>Roseateles</taxon>
    </lineage>
</organism>
<dbReference type="AlphaFoldDB" id="A0A0U3LL35"/>